<reference evidence="1" key="2">
    <citation type="journal article" date="2015" name="Fish Shellfish Immunol.">
        <title>Early steps in the European eel (Anguilla anguilla)-Vibrio vulnificus interaction in the gills: Role of the RtxA13 toxin.</title>
        <authorList>
            <person name="Callol A."/>
            <person name="Pajuelo D."/>
            <person name="Ebbesson L."/>
            <person name="Teles M."/>
            <person name="MacKenzie S."/>
            <person name="Amaro C."/>
        </authorList>
    </citation>
    <scope>NUCLEOTIDE SEQUENCE</scope>
</reference>
<protein>
    <submittedName>
        <fullName evidence="1">Uncharacterized protein</fullName>
    </submittedName>
</protein>
<name>A0A0E9WPL8_ANGAN</name>
<accession>A0A0E9WPL8</accession>
<proteinExistence type="predicted"/>
<dbReference type="AlphaFoldDB" id="A0A0E9WPL8"/>
<dbReference type="EMBL" id="GBXM01017164">
    <property type="protein sequence ID" value="JAH91413.1"/>
    <property type="molecule type" value="Transcribed_RNA"/>
</dbReference>
<sequence length="54" mass="5679">MLIGESHHPLPGNISLQCCSQAWSVFVCQSVCLTVPRAGPSLRPPPPSVSAPPQ</sequence>
<organism evidence="1">
    <name type="scientific">Anguilla anguilla</name>
    <name type="common">European freshwater eel</name>
    <name type="synonym">Muraena anguilla</name>
    <dbReference type="NCBI Taxonomy" id="7936"/>
    <lineage>
        <taxon>Eukaryota</taxon>
        <taxon>Metazoa</taxon>
        <taxon>Chordata</taxon>
        <taxon>Craniata</taxon>
        <taxon>Vertebrata</taxon>
        <taxon>Euteleostomi</taxon>
        <taxon>Actinopterygii</taxon>
        <taxon>Neopterygii</taxon>
        <taxon>Teleostei</taxon>
        <taxon>Anguilliformes</taxon>
        <taxon>Anguillidae</taxon>
        <taxon>Anguilla</taxon>
    </lineage>
</organism>
<evidence type="ECO:0000313" key="1">
    <source>
        <dbReference type="EMBL" id="JAH91413.1"/>
    </source>
</evidence>
<reference evidence="1" key="1">
    <citation type="submission" date="2014-11" db="EMBL/GenBank/DDBJ databases">
        <authorList>
            <person name="Amaro Gonzalez C."/>
        </authorList>
    </citation>
    <scope>NUCLEOTIDE SEQUENCE</scope>
</reference>